<keyword evidence="1" id="KW-0547">Nucleotide-binding</keyword>
<name>A0A542Y9M5_9MICO</name>
<evidence type="ECO:0000313" key="6">
    <source>
        <dbReference type="EMBL" id="TQL44757.1"/>
    </source>
</evidence>
<evidence type="ECO:0000256" key="4">
    <source>
        <dbReference type="ARBA" id="ARBA00022840"/>
    </source>
</evidence>
<keyword evidence="2" id="KW-0378">Hydrolase</keyword>
<evidence type="ECO:0000259" key="5">
    <source>
        <dbReference type="Pfam" id="PF00580"/>
    </source>
</evidence>
<dbReference type="GO" id="GO:0005524">
    <property type="term" value="F:ATP binding"/>
    <property type="evidence" value="ECO:0007669"/>
    <property type="project" value="UniProtKB-KW"/>
</dbReference>
<dbReference type="RefSeq" id="WP_141887890.1">
    <property type="nucleotide sequence ID" value="NZ_BAAAUY010000006.1"/>
</dbReference>
<keyword evidence="4" id="KW-0067">ATP-binding</keyword>
<keyword evidence="3" id="KW-0347">Helicase</keyword>
<organism evidence="6 7">
    <name type="scientific">Leucobacter komagatae</name>
    <dbReference type="NCBI Taxonomy" id="55969"/>
    <lineage>
        <taxon>Bacteria</taxon>
        <taxon>Bacillati</taxon>
        <taxon>Actinomycetota</taxon>
        <taxon>Actinomycetes</taxon>
        <taxon>Micrococcales</taxon>
        <taxon>Microbacteriaceae</taxon>
        <taxon>Leucobacter</taxon>
    </lineage>
</organism>
<dbReference type="PANTHER" id="PTHR11070">
    <property type="entry name" value="UVRD / RECB / PCRA DNA HELICASE FAMILY MEMBER"/>
    <property type="match status" value="1"/>
</dbReference>
<dbReference type="AlphaFoldDB" id="A0A542Y9M5"/>
<dbReference type="EMBL" id="VFON01000001">
    <property type="protein sequence ID" value="TQL44757.1"/>
    <property type="molecule type" value="Genomic_DNA"/>
</dbReference>
<keyword evidence="7" id="KW-1185">Reference proteome</keyword>
<proteinExistence type="predicted"/>
<dbReference type="Gene3D" id="3.40.50.300">
    <property type="entry name" value="P-loop containing nucleotide triphosphate hydrolases"/>
    <property type="match status" value="1"/>
</dbReference>
<dbReference type="GO" id="GO:0003677">
    <property type="term" value="F:DNA binding"/>
    <property type="evidence" value="ECO:0007669"/>
    <property type="project" value="InterPro"/>
</dbReference>
<dbReference type="Pfam" id="PF00580">
    <property type="entry name" value="UvrD-helicase"/>
    <property type="match status" value="1"/>
</dbReference>
<evidence type="ECO:0000313" key="7">
    <source>
        <dbReference type="Proteomes" id="UP000319094"/>
    </source>
</evidence>
<dbReference type="PANTHER" id="PTHR11070:SF2">
    <property type="entry name" value="ATP-DEPENDENT DNA HELICASE SRS2"/>
    <property type="match status" value="1"/>
</dbReference>
<dbReference type="InterPro" id="IPR014016">
    <property type="entry name" value="UvrD-like_ATP-bd"/>
</dbReference>
<dbReference type="Proteomes" id="UP000319094">
    <property type="component" value="Unassembled WGS sequence"/>
</dbReference>
<feature type="domain" description="UvrD-like helicase ATP-binding" evidence="5">
    <location>
        <begin position="134"/>
        <end position="187"/>
    </location>
</feature>
<evidence type="ECO:0000256" key="1">
    <source>
        <dbReference type="ARBA" id="ARBA00022741"/>
    </source>
</evidence>
<dbReference type="GO" id="GO:0000725">
    <property type="term" value="P:recombinational repair"/>
    <property type="evidence" value="ECO:0007669"/>
    <property type="project" value="TreeGrafter"/>
</dbReference>
<dbReference type="InterPro" id="IPR027417">
    <property type="entry name" value="P-loop_NTPase"/>
</dbReference>
<evidence type="ECO:0000256" key="2">
    <source>
        <dbReference type="ARBA" id="ARBA00022801"/>
    </source>
</evidence>
<protein>
    <submittedName>
        <fullName evidence="6">AAA domain-containing protein</fullName>
    </submittedName>
</protein>
<sequence>MPSRTNTAIIAAAGSRKTQFIVENALADPSERALIVTYTNENQRQITRRIEQLAGGVIPKHITVTGWFSFLINQCIRPYQNAVTHEVGYLRSLNFIGKRPEYIKKTQLGYFFDKNHDLYRDTVADLAVIVNRQSGGKVIKRLHACFDHIYIDEVQDMVAFDLDVLDLLLKSDISVTMVGDPRQHIYSTSGGTRNKKYRGRGLLDWLNERSNICQIETRTETYRSNQQICDFADALFPTLPATSSHNIDITGHDGVFIIDRAEVAEYAATYHPQVLRHDKRTNTENLGGLNIGNAKGSTYDRVLIFPASTAIKYYDGKIPLDDFKGADRLYVAITRARFSATLVR</sequence>
<dbReference type="GO" id="GO:0043138">
    <property type="term" value="F:3'-5' DNA helicase activity"/>
    <property type="evidence" value="ECO:0007669"/>
    <property type="project" value="TreeGrafter"/>
</dbReference>
<accession>A0A542Y9M5</accession>
<dbReference type="OrthoDB" id="5107704at2"/>
<dbReference type="GO" id="GO:0016787">
    <property type="term" value="F:hydrolase activity"/>
    <property type="evidence" value="ECO:0007669"/>
    <property type="project" value="UniProtKB-KW"/>
</dbReference>
<gene>
    <name evidence="6" type="ORF">FB468_2826</name>
</gene>
<dbReference type="SUPFAM" id="SSF52540">
    <property type="entry name" value="P-loop containing nucleoside triphosphate hydrolases"/>
    <property type="match status" value="1"/>
</dbReference>
<dbReference type="InterPro" id="IPR000212">
    <property type="entry name" value="DNA_helicase_UvrD/REP"/>
</dbReference>
<evidence type="ECO:0000256" key="3">
    <source>
        <dbReference type="ARBA" id="ARBA00022806"/>
    </source>
</evidence>
<reference evidence="6 7" key="1">
    <citation type="submission" date="2019-06" db="EMBL/GenBank/DDBJ databases">
        <title>Sequencing the genomes of 1000 actinobacteria strains.</title>
        <authorList>
            <person name="Klenk H.-P."/>
        </authorList>
    </citation>
    <scope>NUCLEOTIDE SEQUENCE [LARGE SCALE GENOMIC DNA]</scope>
    <source>
        <strain evidence="6 7">DSM 8803</strain>
    </source>
</reference>
<comment type="caution">
    <text evidence="6">The sequence shown here is derived from an EMBL/GenBank/DDBJ whole genome shotgun (WGS) entry which is preliminary data.</text>
</comment>